<proteinExistence type="inferred from homology"/>
<evidence type="ECO:0000313" key="10">
    <source>
        <dbReference type="Proteomes" id="UP000053707"/>
    </source>
</evidence>
<feature type="transmembrane region" description="Helical" evidence="8">
    <location>
        <begin position="342"/>
        <end position="362"/>
    </location>
</feature>
<evidence type="ECO:0008006" key="11">
    <source>
        <dbReference type="Google" id="ProtNLM"/>
    </source>
</evidence>
<feature type="transmembrane region" description="Helical" evidence="8">
    <location>
        <begin position="400"/>
        <end position="425"/>
    </location>
</feature>
<feature type="transmembrane region" description="Helical" evidence="8">
    <location>
        <begin position="460"/>
        <end position="482"/>
    </location>
</feature>
<feature type="transmembrane region" description="Helical" evidence="8">
    <location>
        <begin position="437"/>
        <end position="454"/>
    </location>
</feature>
<feature type="transmembrane region" description="Helical" evidence="8">
    <location>
        <begin position="374"/>
        <end position="394"/>
    </location>
</feature>
<feature type="compositionally biased region" description="Basic and acidic residues" evidence="7">
    <location>
        <begin position="1"/>
        <end position="10"/>
    </location>
</feature>
<comment type="similarity">
    <text evidence="2">Belongs to the polysaccharide synthase family.</text>
</comment>
<feature type="transmembrane region" description="Helical" evidence="8">
    <location>
        <begin position="249"/>
        <end position="267"/>
    </location>
</feature>
<dbReference type="InterPro" id="IPR050833">
    <property type="entry name" value="Poly_Biosynth_Transport"/>
</dbReference>
<sequence>MMRLSDAKDSDGDDESAAAPSLTGRSVRGFLWALLSFGSGKAITFGSTLVLARVLTPEAFGVIAAGLAYIAYLQVLADLGVGASVIYEQGEGIGRRVQVAWTLNVVLAVVFGVVGVIFAPFLANFFGVSDQANVFRLLSLSVIVTACALVPTKVLERNLDFRRRIWIELVPAAVRAAVSILLAVAGFDVWALAVGYVAGEIVRVPVAWGLLRFLPRFVFDLPILKSILAYSLNMFGVAIVYALAGYGDYFVVLGALGATALGFYTIAYKVPQLLLDNVYWVFSSVVFPAYSAARAVDAATLRSAVVRSLRVITLWGFSIGTLIALSAENIIVVVFGENWLPAAAPMVLVGIALGLGSVRYGVSDVFPALGSPRTLLFVLVPETALILSAMVAVSSRGLTYIAGVLVVSEFFFGTLLTILAARLVGLTLGPVIRALRPGFIAALGIVALGVWPNIFLPPGLLSLALTACAGVLGASIMMSLFARETIRELGAIVKKAVSGQRKAGA</sequence>
<keyword evidence="5 8" id="KW-1133">Transmembrane helix</keyword>
<keyword evidence="4 8" id="KW-0812">Transmembrane</keyword>
<keyword evidence="3" id="KW-1003">Cell membrane</keyword>
<evidence type="ECO:0000256" key="4">
    <source>
        <dbReference type="ARBA" id="ARBA00022692"/>
    </source>
</evidence>
<feature type="transmembrane region" description="Helical" evidence="8">
    <location>
        <begin position="134"/>
        <end position="154"/>
    </location>
</feature>
<accession>A0A101AE34</accession>
<evidence type="ECO:0000256" key="1">
    <source>
        <dbReference type="ARBA" id="ARBA00004651"/>
    </source>
</evidence>
<evidence type="ECO:0000256" key="6">
    <source>
        <dbReference type="ARBA" id="ARBA00023136"/>
    </source>
</evidence>
<feature type="transmembrane region" description="Helical" evidence="8">
    <location>
        <begin position="312"/>
        <end position="336"/>
    </location>
</feature>
<dbReference type="AlphaFoldDB" id="A0A101AE34"/>
<comment type="caution">
    <text evidence="9">The sequence shown here is derived from an EMBL/GenBank/DDBJ whole genome shotgun (WGS) entry which is preliminary data.</text>
</comment>
<keyword evidence="10" id="KW-1185">Reference proteome</keyword>
<comment type="subcellular location">
    <subcellularLocation>
        <location evidence="1">Cell membrane</location>
        <topology evidence="1">Multi-pass membrane protein</topology>
    </subcellularLocation>
</comment>
<evidence type="ECO:0000256" key="5">
    <source>
        <dbReference type="ARBA" id="ARBA00022989"/>
    </source>
</evidence>
<feature type="transmembrane region" description="Helical" evidence="8">
    <location>
        <begin position="223"/>
        <end position="243"/>
    </location>
</feature>
<protein>
    <recommendedName>
        <fullName evidence="11">Polysaccharide biosynthesis protein C-terminal domain-containing protein</fullName>
    </recommendedName>
</protein>
<dbReference type="Pfam" id="PF13440">
    <property type="entry name" value="Polysacc_synt_3"/>
    <property type="match status" value="1"/>
</dbReference>
<name>A0A101AE34_9MYCO</name>
<dbReference type="GO" id="GO:0005886">
    <property type="term" value="C:plasma membrane"/>
    <property type="evidence" value="ECO:0007669"/>
    <property type="project" value="UniProtKB-SubCell"/>
</dbReference>
<feature type="transmembrane region" description="Helical" evidence="8">
    <location>
        <begin position="99"/>
        <end position="122"/>
    </location>
</feature>
<evidence type="ECO:0000313" key="9">
    <source>
        <dbReference type="EMBL" id="KUI21257.1"/>
    </source>
</evidence>
<evidence type="ECO:0000256" key="8">
    <source>
        <dbReference type="SAM" id="Phobius"/>
    </source>
</evidence>
<dbReference type="PANTHER" id="PTHR30250">
    <property type="entry name" value="PST FAMILY PREDICTED COLANIC ACID TRANSPORTER"/>
    <property type="match status" value="1"/>
</dbReference>
<reference evidence="9 10" key="1">
    <citation type="submission" date="2016-01" db="EMBL/GenBank/DDBJ databases">
        <authorList>
            <consortium name="TB Trials Study Group"/>
            <person name="Sutton G."/>
            <person name="Brinkac L."/>
            <person name="Sanka R."/>
            <person name="Adams M."/>
            <person name="Lau E.L."/>
            <person name="Macaden R."/>
            <person name="Grewal H.M.S."/>
        </authorList>
    </citation>
    <scope>NUCLEOTIDE SEQUENCE [LARGE SCALE GENOMIC DNA]</scope>
    <source>
        <strain evidence="9 10">IS-1744</strain>
    </source>
</reference>
<feature type="region of interest" description="Disordered" evidence="7">
    <location>
        <begin position="1"/>
        <end position="20"/>
    </location>
</feature>
<dbReference type="PANTHER" id="PTHR30250:SF10">
    <property type="entry name" value="LIPOPOLYSACCHARIDE BIOSYNTHESIS PROTEIN WZXC"/>
    <property type="match status" value="1"/>
</dbReference>
<evidence type="ECO:0000256" key="2">
    <source>
        <dbReference type="ARBA" id="ARBA00007430"/>
    </source>
</evidence>
<gene>
    <name evidence="9" type="ORF">AU192_12600</name>
</gene>
<organism evidence="9 10">
    <name type="scientific">Mycobacterium lehmannii</name>
    <dbReference type="NCBI Taxonomy" id="2048550"/>
    <lineage>
        <taxon>Bacteria</taxon>
        <taxon>Bacillati</taxon>
        <taxon>Actinomycetota</taxon>
        <taxon>Actinomycetes</taxon>
        <taxon>Mycobacteriales</taxon>
        <taxon>Mycobacteriaceae</taxon>
        <taxon>Mycobacterium</taxon>
    </lineage>
</organism>
<dbReference type="EMBL" id="LQIR01000001">
    <property type="protein sequence ID" value="KUI21257.1"/>
    <property type="molecule type" value="Genomic_DNA"/>
</dbReference>
<evidence type="ECO:0000256" key="7">
    <source>
        <dbReference type="SAM" id="MobiDB-lite"/>
    </source>
</evidence>
<feature type="transmembrane region" description="Helical" evidence="8">
    <location>
        <begin position="30"/>
        <end position="54"/>
    </location>
</feature>
<keyword evidence="6 8" id="KW-0472">Membrane</keyword>
<evidence type="ECO:0000256" key="3">
    <source>
        <dbReference type="ARBA" id="ARBA00022475"/>
    </source>
</evidence>
<feature type="transmembrane region" description="Helical" evidence="8">
    <location>
        <begin position="60"/>
        <end position="87"/>
    </location>
</feature>
<feature type="transmembrane region" description="Helical" evidence="8">
    <location>
        <begin position="166"/>
        <end position="187"/>
    </location>
</feature>
<dbReference type="Proteomes" id="UP000053707">
    <property type="component" value="Unassembled WGS sequence"/>
</dbReference>